<dbReference type="CDD" id="cd02509">
    <property type="entry name" value="GDP-M1P_Guanylyltransferase"/>
    <property type="match status" value="1"/>
</dbReference>
<dbReference type="PANTHER" id="PTHR46390:SF1">
    <property type="entry name" value="MANNOSE-1-PHOSPHATE GUANYLYLTRANSFERASE"/>
    <property type="match status" value="1"/>
</dbReference>
<evidence type="ECO:0000313" key="9">
    <source>
        <dbReference type="EMBL" id="HIX86394.1"/>
    </source>
</evidence>
<dbReference type="Gene3D" id="3.90.550.10">
    <property type="entry name" value="Spore Coat Polysaccharide Biosynthesis Protein SpsA, Chain A"/>
    <property type="match status" value="1"/>
</dbReference>
<evidence type="ECO:0000256" key="2">
    <source>
        <dbReference type="ARBA" id="ARBA00012387"/>
    </source>
</evidence>
<dbReference type="PANTHER" id="PTHR46390">
    <property type="entry name" value="MANNOSE-1-PHOSPHATE GUANYLYLTRANSFERASE"/>
    <property type="match status" value="1"/>
</dbReference>
<sequence length="360" mass="40640">MEDNYCVIMGGGIGSRFWPFSRESYPKQFLDFFGTGRSLLQMTFDRFAKIIPVENIYIVTNEAYAGLIKEQLPELADKQILLEPARRNTAPCIAYAAYHIRACNPEANIVVAPSDHLILKEDIFLQDVQKALAFVKRNRALVTLGITPSRPETGYGYIQSSDTVVDDFAKVKTFTEKPNLELAKVFMESGEFFWNSGLFVWNVNTILEAFESYLPDISCRFDLGKGKFNTPEEKAFIQENFPYCPNISIDYGIMEKANNVYMLCVDFGWADLGSWGSLYDIASKDKNDNAILKNSQAMLHECSGNVIALDDPGRLAVIQGLHDCIVAESGNVLLICKREDEQRIKQFVADARIKYGKTYN</sequence>
<evidence type="ECO:0000256" key="4">
    <source>
        <dbReference type="ARBA" id="ARBA00022695"/>
    </source>
</evidence>
<protein>
    <recommendedName>
        <fullName evidence="2">mannose-1-phosphate guanylyltransferase</fullName>
        <ecNumber evidence="2">2.7.7.13</ecNumber>
    </recommendedName>
</protein>
<evidence type="ECO:0000256" key="1">
    <source>
        <dbReference type="ARBA" id="ARBA00006115"/>
    </source>
</evidence>
<dbReference type="InterPro" id="IPR051161">
    <property type="entry name" value="Mannose-6P_isomerase_type2"/>
</dbReference>
<dbReference type="SUPFAM" id="SSF159283">
    <property type="entry name" value="Guanosine diphospho-D-mannose pyrophosphorylase/mannose-6-phosphate isomerase linker domain"/>
    <property type="match status" value="1"/>
</dbReference>
<dbReference type="FunFam" id="3.90.550.10:FF:000046">
    <property type="entry name" value="Mannose-1-phosphate guanylyltransferase (GDP)"/>
    <property type="match status" value="1"/>
</dbReference>
<keyword evidence="6" id="KW-0342">GTP-binding</keyword>
<keyword evidence="3" id="KW-0808">Transferase</keyword>
<dbReference type="InterPro" id="IPR029044">
    <property type="entry name" value="Nucleotide-diphossugar_trans"/>
</dbReference>
<evidence type="ECO:0000256" key="7">
    <source>
        <dbReference type="ARBA" id="ARBA00047343"/>
    </source>
</evidence>
<evidence type="ECO:0000256" key="6">
    <source>
        <dbReference type="ARBA" id="ARBA00023134"/>
    </source>
</evidence>
<dbReference type="GO" id="GO:0009298">
    <property type="term" value="P:GDP-mannose biosynthetic process"/>
    <property type="evidence" value="ECO:0007669"/>
    <property type="project" value="TreeGrafter"/>
</dbReference>
<evidence type="ECO:0000256" key="3">
    <source>
        <dbReference type="ARBA" id="ARBA00022679"/>
    </source>
</evidence>
<name>A0A9D2BPI9_9BACT</name>
<evidence type="ECO:0000259" key="8">
    <source>
        <dbReference type="Pfam" id="PF00483"/>
    </source>
</evidence>
<gene>
    <name evidence="9" type="ORF">H9848_07275</name>
</gene>
<dbReference type="EC" id="2.7.7.13" evidence="2"/>
<dbReference type="Proteomes" id="UP000823847">
    <property type="component" value="Unassembled WGS sequence"/>
</dbReference>
<feature type="domain" description="Nucleotidyl transferase" evidence="8">
    <location>
        <begin position="7"/>
        <end position="286"/>
    </location>
</feature>
<evidence type="ECO:0000256" key="5">
    <source>
        <dbReference type="ARBA" id="ARBA00022741"/>
    </source>
</evidence>
<dbReference type="GO" id="GO:0005525">
    <property type="term" value="F:GTP binding"/>
    <property type="evidence" value="ECO:0007669"/>
    <property type="project" value="UniProtKB-KW"/>
</dbReference>
<organism evidence="9 10">
    <name type="scientific">Candidatus Parabacteroides intestinigallinarum</name>
    <dbReference type="NCBI Taxonomy" id="2838722"/>
    <lineage>
        <taxon>Bacteria</taxon>
        <taxon>Pseudomonadati</taxon>
        <taxon>Bacteroidota</taxon>
        <taxon>Bacteroidia</taxon>
        <taxon>Bacteroidales</taxon>
        <taxon>Tannerellaceae</taxon>
        <taxon>Parabacteroides</taxon>
    </lineage>
</organism>
<dbReference type="InterPro" id="IPR049577">
    <property type="entry name" value="GMPP_N"/>
</dbReference>
<dbReference type="SUPFAM" id="SSF53448">
    <property type="entry name" value="Nucleotide-diphospho-sugar transferases"/>
    <property type="match status" value="1"/>
</dbReference>
<dbReference type="AlphaFoldDB" id="A0A9D2BPI9"/>
<comment type="caution">
    <text evidence="9">The sequence shown here is derived from an EMBL/GenBank/DDBJ whole genome shotgun (WGS) entry which is preliminary data.</text>
</comment>
<proteinExistence type="inferred from homology"/>
<dbReference type="EMBL" id="DXEN01000055">
    <property type="protein sequence ID" value="HIX86394.1"/>
    <property type="molecule type" value="Genomic_DNA"/>
</dbReference>
<reference evidence="9" key="1">
    <citation type="journal article" date="2021" name="PeerJ">
        <title>Extensive microbial diversity within the chicken gut microbiome revealed by metagenomics and culture.</title>
        <authorList>
            <person name="Gilroy R."/>
            <person name="Ravi A."/>
            <person name="Getino M."/>
            <person name="Pursley I."/>
            <person name="Horton D.L."/>
            <person name="Alikhan N.F."/>
            <person name="Baker D."/>
            <person name="Gharbi K."/>
            <person name="Hall N."/>
            <person name="Watson M."/>
            <person name="Adriaenssens E.M."/>
            <person name="Foster-Nyarko E."/>
            <person name="Jarju S."/>
            <person name="Secka A."/>
            <person name="Antonio M."/>
            <person name="Oren A."/>
            <person name="Chaudhuri R.R."/>
            <person name="La Ragione R."/>
            <person name="Hildebrand F."/>
            <person name="Pallen M.J."/>
        </authorList>
    </citation>
    <scope>NUCLEOTIDE SEQUENCE</scope>
    <source>
        <strain evidence="9">ChiHecec2B26-12326</strain>
    </source>
</reference>
<dbReference type="Pfam" id="PF00483">
    <property type="entry name" value="NTP_transferase"/>
    <property type="match status" value="1"/>
</dbReference>
<dbReference type="InterPro" id="IPR005835">
    <property type="entry name" value="NTP_transferase_dom"/>
</dbReference>
<comment type="catalytic activity">
    <reaction evidence="7">
        <text>alpha-D-mannose 1-phosphate + GTP + H(+) = GDP-alpha-D-mannose + diphosphate</text>
        <dbReference type="Rhea" id="RHEA:15229"/>
        <dbReference type="ChEBI" id="CHEBI:15378"/>
        <dbReference type="ChEBI" id="CHEBI:33019"/>
        <dbReference type="ChEBI" id="CHEBI:37565"/>
        <dbReference type="ChEBI" id="CHEBI:57527"/>
        <dbReference type="ChEBI" id="CHEBI:58409"/>
        <dbReference type="EC" id="2.7.7.13"/>
    </reaction>
</comment>
<keyword evidence="5" id="KW-0547">Nucleotide-binding</keyword>
<dbReference type="GO" id="GO:0004475">
    <property type="term" value="F:mannose-1-phosphate guanylyltransferase (GTP) activity"/>
    <property type="evidence" value="ECO:0007669"/>
    <property type="project" value="UniProtKB-EC"/>
</dbReference>
<comment type="similarity">
    <text evidence="1">Belongs to the mannose-6-phosphate isomerase type 2 family.</text>
</comment>
<evidence type="ECO:0000313" key="10">
    <source>
        <dbReference type="Proteomes" id="UP000823847"/>
    </source>
</evidence>
<reference evidence="9" key="2">
    <citation type="submission" date="2021-04" db="EMBL/GenBank/DDBJ databases">
        <authorList>
            <person name="Gilroy R."/>
        </authorList>
    </citation>
    <scope>NUCLEOTIDE SEQUENCE</scope>
    <source>
        <strain evidence="9">ChiHecec2B26-12326</strain>
    </source>
</reference>
<keyword evidence="4 9" id="KW-0548">Nucleotidyltransferase</keyword>
<accession>A0A9D2BPI9</accession>